<dbReference type="GO" id="GO:0034040">
    <property type="term" value="F:ATPase-coupled lipid transmembrane transporter activity"/>
    <property type="evidence" value="ECO:0007669"/>
    <property type="project" value="TreeGrafter"/>
</dbReference>
<dbReference type="InterPro" id="IPR003439">
    <property type="entry name" value="ABC_transporter-like_ATP-bd"/>
</dbReference>
<dbReference type="RefSeq" id="WP_203914537.1">
    <property type="nucleotide sequence ID" value="NZ_BONY01000108.1"/>
</dbReference>
<dbReference type="GO" id="GO:0045454">
    <property type="term" value="P:cell redox homeostasis"/>
    <property type="evidence" value="ECO:0007669"/>
    <property type="project" value="InterPro"/>
</dbReference>
<evidence type="ECO:0000256" key="6">
    <source>
        <dbReference type="ARBA" id="ARBA00023136"/>
    </source>
</evidence>
<name>A0A8J3QHN3_9ACTN</name>
<feature type="domain" description="ABC transporter" evidence="8">
    <location>
        <begin position="307"/>
        <end position="515"/>
    </location>
</feature>
<feature type="transmembrane region" description="Helical" evidence="7">
    <location>
        <begin position="114"/>
        <end position="139"/>
    </location>
</feature>
<keyword evidence="2 7" id="KW-0812">Transmembrane</keyword>
<reference evidence="10" key="1">
    <citation type="submission" date="2021-01" db="EMBL/GenBank/DDBJ databases">
        <title>Whole genome shotgun sequence of Rhizocola hellebori NBRC 109834.</title>
        <authorList>
            <person name="Komaki H."/>
            <person name="Tamura T."/>
        </authorList>
    </citation>
    <scope>NUCLEOTIDE SEQUENCE</scope>
    <source>
        <strain evidence="10">NBRC 109834</strain>
    </source>
</reference>
<feature type="domain" description="ABC transmembrane type-1" evidence="9">
    <location>
        <begin position="9"/>
        <end position="278"/>
    </location>
</feature>
<dbReference type="Gene3D" id="3.40.50.300">
    <property type="entry name" value="P-loop containing nucleotide triphosphate hydrolases"/>
    <property type="match status" value="1"/>
</dbReference>
<dbReference type="AlphaFoldDB" id="A0A8J3QHN3"/>
<dbReference type="InterPro" id="IPR027417">
    <property type="entry name" value="P-loop_NTPase"/>
</dbReference>
<dbReference type="EMBL" id="BONY01000108">
    <property type="protein sequence ID" value="GIH10816.1"/>
    <property type="molecule type" value="Genomic_DNA"/>
</dbReference>
<keyword evidence="5 7" id="KW-1133">Transmembrane helix</keyword>
<comment type="subcellular location">
    <subcellularLocation>
        <location evidence="1">Cell membrane</location>
        <topology evidence="1">Multi-pass membrane protein</topology>
    </subcellularLocation>
</comment>
<evidence type="ECO:0000256" key="2">
    <source>
        <dbReference type="ARBA" id="ARBA00022692"/>
    </source>
</evidence>
<dbReference type="InterPro" id="IPR039421">
    <property type="entry name" value="Type_1_exporter"/>
</dbReference>
<proteinExistence type="predicted"/>
<keyword evidence="6 7" id="KW-0472">Membrane</keyword>
<feature type="transmembrane region" description="Helical" evidence="7">
    <location>
        <begin position="30"/>
        <end position="56"/>
    </location>
</feature>
<comment type="caution">
    <text evidence="10">The sequence shown here is derived from an EMBL/GenBank/DDBJ whole genome shotgun (WGS) entry which is preliminary data.</text>
</comment>
<feature type="transmembrane region" description="Helical" evidence="7">
    <location>
        <begin position="226"/>
        <end position="252"/>
    </location>
</feature>
<dbReference type="GO" id="GO:0005886">
    <property type="term" value="C:plasma membrane"/>
    <property type="evidence" value="ECO:0007669"/>
    <property type="project" value="UniProtKB-SubCell"/>
</dbReference>
<keyword evidence="4" id="KW-0067">ATP-binding</keyword>
<dbReference type="InterPro" id="IPR011527">
    <property type="entry name" value="ABC1_TM_dom"/>
</dbReference>
<evidence type="ECO:0000256" key="4">
    <source>
        <dbReference type="ARBA" id="ARBA00022840"/>
    </source>
</evidence>
<accession>A0A8J3QHN3</accession>
<dbReference type="PROSITE" id="PS00211">
    <property type="entry name" value="ABC_TRANSPORTER_1"/>
    <property type="match status" value="1"/>
</dbReference>
<dbReference type="PANTHER" id="PTHR24221">
    <property type="entry name" value="ATP-BINDING CASSETTE SUB-FAMILY B"/>
    <property type="match status" value="1"/>
</dbReference>
<protein>
    <submittedName>
        <fullName evidence="10">Thiol reductant ABC exporter subunit CydC</fullName>
    </submittedName>
</protein>
<evidence type="ECO:0000256" key="3">
    <source>
        <dbReference type="ARBA" id="ARBA00022741"/>
    </source>
</evidence>
<dbReference type="SUPFAM" id="SSF52540">
    <property type="entry name" value="P-loop containing nucleoside triphosphate hydrolases"/>
    <property type="match status" value="1"/>
</dbReference>
<keyword evidence="3" id="KW-0547">Nucleotide-binding</keyword>
<dbReference type="Pfam" id="PF00005">
    <property type="entry name" value="ABC_tran"/>
    <property type="match status" value="1"/>
</dbReference>
<evidence type="ECO:0000313" key="10">
    <source>
        <dbReference type="EMBL" id="GIH10816.1"/>
    </source>
</evidence>
<dbReference type="InterPro" id="IPR036640">
    <property type="entry name" value="ABC1_TM_sf"/>
</dbReference>
<evidence type="ECO:0000256" key="1">
    <source>
        <dbReference type="ARBA" id="ARBA00004651"/>
    </source>
</evidence>
<dbReference type="Gene3D" id="1.20.1560.10">
    <property type="entry name" value="ABC transporter type 1, transmembrane domain"/>
    <property type="match status" value="1"/>
</dbReference>
<sequence length="515" mass="52975">MKIPVLRLVGAATLGAATEAAGLCLMATATWLLVTAAGQPPITALTVAIVSVRALAISRGGLRYLERLASHDAVLRIVTEVRARIFATLIERPLARHADALSRMVSDVEAVQDLVVRVALPLASCGLVALLAVIVTAAFTPLAGLTLFAGLVVTAGLIPALGAVLVRRGAARLAPLRAAYAISTVDLVHGAADLAAYGATTRFEQAGARQASELSTLERSLARRSFALDTLSSICTGLTAVAMLLVCVGQGVSPVWTAVLTVGTLATGELAMGILAASRKGAEIAAPLHRVGELITPAEPVATFAAEPFTQIKLSGVGVAGRLRDIDLVIEPGSRIAVIGASGAGKSTLLGVIAGAITPDSGTVSGNGPAFSVATGLMADAHIFHATVRDNLLLARPSATEPELLAAAEVAGLGDFLSRYQENAGEDGGELSGGQRQRLALARAVLAAPPVLLLDEPTEGLDPAQADRVLDAVLADAGQRAVVLVTHRLAGLERHRFDEIVEMDEGRIVSRRPTH</sequence>
<dbReference type="InterPro" id="IPR017871">
    <property type="entry name" value="ABC_transporter-like_CS"/>
</dbReference>
<gene>
    <name evidence="10" type="ORF">Rhe02_88830</name>
</gene>
<evidence type="ECO:0000256" key="7">
    <source>
        <dbReference type="SAM" id="Phobius"/>
    </source>
</evidence>
<keyword evidence="11" id="KW-1185">Reference proteome</keyword>
<feature type="transmembrane region" description="Helical" evidence="7">
    <location>
        <begin position="258"/>
        <end position="277"/>
    </location>
</feature>
<dbReference type="PROSITE" id="PS50929">
    <property type="entry name" value="ABC_TM1F"/>
    <property type="match status" value="1"/>
</dbReference>
<organism evidence="10 11">
    <name type="scientific">Rhizocola hellebori</name>
    <dbReference type="NCBI Taxonomy" id="1392758"/>
    <lineage>
        <taxon>Bacteria</taxon>
        <taxon>Bacillati</taxon>
        <taxon>Actinomycetota</taxon>
        <taxon>Actinomycetes</taxon>
        <taxon>Micromonosporales</taxon>
        <taxon>Micromonosporaceae</taxon>
        <taxon>Rhizocola</taxon>
    </lineage>
</organism>
<evidence type="ECO:0000313" key="11">
    <source>
        <dbReference type="Proteomes" id="UP000612899"/>
    </source>
</evidence>
<dbReference type="Proteomes" id="UP000612899">
    <property type="component" value="Unassembled WGS sequence"/>
</dbReference>
<dbReference type="GO" id="GO:0016887">
    <property type="term" value="F:ATP hydrolysis activity"/>
    <property type="evidence" value="ECO:0007669"/>
    <property type="project" value="InterPro"/>
</dbReference>
<evidence type="ECO:0000259" key="9">
    <source>
        <dbReference type="PROSITE" id="PS50929"/>
    </source>
</evidence>
<evidence type="ECO:0000259" key="8">
    <source>
        <dbReference type="PROSITE" id="PS50893"/>
    </source>
</evidence>
<dbReference type="GO" id="GO:0140359">
    <property type="term" value="F:ABC-type transporter activity"/>
    <property type="evidence" value="ECO:0007669"/>
    <property type="project" value="InterPro"/>
</dbReference>
<dbReference type="PROSITE" id="PS50893">
    <property type="entry name" value="ABC_TRANSPORTER_2"/>
    <property type="match status" value="1"/>
</dbReference>
<dbReference type="NCBIfam" id="TIGR02868">
    <property type="entry name" value="CydC"/>
    <property type="match status" value="1"/>
</dbReference>
<dbReference type="GO" id="GO:0034775">
    <property type="term" value="P:glutathione transmembrane transport"/>
    <property type="evidence" value="ECO:0007669"/>
    <property type="project" value="InterPro"/>
</dbReference>
<dbReference type="PANTHER" id="PTHR24221:SF653">
    <property type="entry name" value="TRANSPORT ATP-BINDING PROTEIN CYDC"/>
    <property type="match status" value="1"/>
</dbReference>
<dbReference type="InterPro" id="IPR014223">
    <property type="entry name" value="ABC_CydC/D"/>
</dbReference>
<dbReference type="GO" id="GO:0005524">
    <property type="term" value="F:ATP binding"/>
    <property type="evidence" value="ECO:0007669"/>
    <property type="project" value="UniProtKB-KW"/>
</dbReference>
<evidence type="ECO:0000256" key="5">
    <source>
        <dbReference type="ARBA" id="ARBA00022989"/>
    </source>
</evidence>
<feature type="transmembrane region" description="Helical" evidence="7">
    <location>
        <begin position="145"/>
        <end position="166"/>
    </location>
</feature>
<dbReference type="InterPro" id="IPR003593">
    <property type="entry name" value="AAA+_ATPase"/>
</dbReference>
<dbReference type="SUPFAM" id="SSF90123">
    <property type="entry name" value="ABC transporter transmembrane region"/>
    <property type="match status" value="1"/>
</dbReference>
<dbReference type="SMART" id="SM00382">
    <property type="entry name" value="AAA"/>
    <property type="match status" value="1"/>
</dbReference>